<dbReference type="RefSeq" id="WP_009317044.1">
    <property type="nucleotide sequence ID" value="NZ_KI440833.1"/>
</dbReference>
<dbReference type="Proteomes" id="UP000269493">
    <property type="component" value="Unassembled WGS sequence"/>
</dbReference>
<feature type="coiled-coil region" evidence="1">
    <location>
        <begin position="45"/>
        <end position="183"/>
    </location>
</feature>
<sequence length="254" mass="29593">MATDKTKVEKEYTVEDRLKALYELQTMLSEIDRIKTLRGELPLEVQDLEDEIAGLETRVQNFHTEIGELQSAIAAKKVEIQNAQTLIDKYTAQQNNVRNNREFDFLTKEIEFQTLEIELCEKRIKEFSAQEKAKKEEVENCRVTLEERKADLQEKKGELDEIVAETRQDEEKLREKAKKLEQHIEPRLLAAFKRIRKNARNGLAVVYIQRDACGGCFNKIPPQRQLDIKLRKKIIVCEYCGRIMIDPELAGVNE</sequence>
<dbReference type="EMBL" id="RBXN01000001">
    <property type="protein sequence ID" value="RKT61407.1"/>
    <property type="molecule type" value="Genomic_DNA"/>
</dbReference>
<evidence type="ECO:0000256" key="1">
    <source>
        <dbReference type="SAM" id="Coils"/>
    </source>
</evidence>
<organism evidence="3 4">
    <name type="scientific">Coprobacter fastidiosus NSB1 = JCM 33896</name>
    <dbReference type="NCBI Taxonomy" id="1349822"/>
    <lineage>
        <taxon>Bacteria</taxon>
        <taxon>Pseudomonadati</taxon>
        <taxon>Bacteroidota</taxon>
        <taxon>Bacteroidia</taxon>
        <taxon>Bacteroidales</taxon>
        <taxon>Barnesiellaceae</taxon>
        <taxon>Coprobacter</taxon>
    </lineage>
</organism>
<keyword evidence="4" id="KW-1185">Reference proteome</keyword>
<dbReference type="OrthoDB" id="9795058at2"/>
<dbReference type="Gene3D" id="1.10.287.1490">
    <property type="match status" value="1"/>
</dbReference>
<dbReference type="GeneID" id="92927602"/>
<dbReference type="AlphaFoldDB" id="A0A495WJG3"/>
<name>A0A495WJG3_9BACT</name>
<evidence type="ECO:0000313" key="3">
    <source>
        <dbReference type="EMBL" id="RKT61407.1"/>
    </source>
</evidence>
<keyword evidence="1" id="KW-0175">Coiled coil</keyword>
<dbReference type="InterPro" id="IPR003743">
    <property type="entry name" value="Zf-RING_7"/>
</dbReference>
<evidence type="ECO:0000313" key="4">
    <source>
        <dbReference type="Proteomes" id="UP000269493"/>
    </source>
</evidence>
<proteinExistence type="predicted"/>
<protein>
    <recommendedName>
        <fullName evidence="2">C4-type zinc ribbon domain-containing protein</fullName>
    </recommendedName>
</protein>
<dbReference type="PANTHER" id="PTHR39082">
    <property type="entry name" value="PHOSPHOLIPASE C-BETA-2-RELATED"/>
    <property type="match status" value="1"/>
</dbReference>
<feature type="domain" description="C4-type zinc ribbon" evidence="2">
    <location>
        <begin position="212"/>
        <end position="244"/>
    </location>
</feature>
<evidence type="ECO:0000259" key="2">
    <source>
        <dbReference type="Pfam" id="PF02591"/>
    </source>
</evidence>
<comment type="caution">
    <text evidence="3">The sequence shown here is derived from an EMBL/GenBank/DDBJ whole genome shotgun (WGS) entry which is preliminary data.</text>
</comment>
<reference evidence="3 4" key="1">
    <citation type="submission" date="2018-10" db="EMBL/GenBank/DDBJ databases">
        <title>Genomic Encyclopedia of Archaeal and Bacterial Type Strains, Phase II (KMG-II): from individual species to whole genera.</title>
        <authorList>
            <person name="Goeker M."/>
        </authorList>
    </citation>
    <scope>NUCLEOTIDE SEQUENCE [LARGE SCALE GENOMIC DNA]</scope>
    <source>
        <strain evidence="3 4">NSB1</strain>
    </source>
</reference>
<dbReference type="PANTHER" id="PTHR39082:SF1">
    <property type="entry name" value="SCAVENGER RECEPTOR CLASS A MEMBER 3"/>
    <property type="match status" value="1"/>
</dbReference>
<accession>A0A495WJG3</accession>
<gene>
    <name evidence="3" type="ORF">BC742_0453</name>
</gene>
<dbReference type="Pfam" id="PF02591">
    <property type="entry name" value="Zn_ribbon_9"/>
    <property type="match status" value="1"/>
</dbReference>
<dbReference type="InterPro" id="IPR052376">
    <property type="entry name" value="Oxidative_Scav/Glycosyltrans"/>
</dbReference>